<dbReference type="AlphaFoldDB" id="A0A8X6FDX7"/>
<comment type="caution">
    <text evidence="1">The sequence shown here is derived from an EMBL/GenBank/DDBJ whole genome shotgun (WGS) entry which is preliminary data.</text>
</comment>
<reference evidence="1" key="1">
    <citation type="submission" date="2020-07" db="EMBL/GenBank/DDBJ databases">
        <title>Multicomponent nature underlies the extraordinary mechanical properties of spider dragline silk.</title>
        <authorList>
            <person name="Kono N."/>
            <person name="Nakamura H."/>
            <person name="Mori M."/>
            <person name="Yoshida Y."/>
            <person name="Ohtoshi R."/>
            <person name="Malay A.D."/>
            <person name="Moran D.A.P."/>
            <person name="Tomita M."/>
            <person name="Numata K."/>
            <person name="Arakawa K."/>
        </authorList>
    </citation>
    <scope>NUCLEOTIDE SEQUENCE</scope>
</reference>
<accession>A0A8X6FDX7</accession>
<protein>
    <submittedName>
        <fullName evidence="1">Uncharacterized protein</fullName>
    </submittedName>
</protein>
<gene>
    <name evidence="1" type="ORF">TNCT_17301</name>
</gene>
<proteinExistence type="predicted"/>
<keyword evidence="2" id="KW-1185">Reference proteome</keyword>
<dbReference type="Pfam" id="PF05380">
    <property type="entry name" value="Peptidase_A17"/>
    <property type="match status" value="1"/>
</dbReference>
<evidence type="ECO:0000313" key="2">
    <source>
        <dbReference type="Proteomes" id="UP000887116"/>
    </source>
</evidence>
<evidence type="ECO:0000313" key="1">
    <source>
        <dbReference type="EMBL" id="GFQ76886.1"/>
    </source>
</evidence>
<name>A0A8X6FDX7_TRICU</name>
<dbReference type="OrthoDB" id="10610580at2759"/>
<organism evidence="1 2">
    <name type="scientific">Trichonephila clavata</name>
    <name type="common">Joro spider</name>
    <name type="synonym">Nephila clavata</name>
    <dbReference type="NCBI Taxonomy" id="2740835"/>
    <lineage>
        <taxon>Eukaryota</taxon>
        <taxon>Metazoa</taxon>
        <taxon>Ecdysozoa</taxon>
        <taxon>Arthropoda</taxon>
        <taxon>Chelicerata</taxon>
        <taxon>Arachnida</taxon>
        <taxon>Araneae</taxon>
        <taxon>Araneomorphae</taxon>
        <taxon>Entelegynae</taxon>
        <taxon>Araneoidea</taxon>
        <taxon>Nephilidae</taxon>
        <taxon>Trichonephila</taxon>
    </lineage>
</organism>
<dbReference type="InterPro" id="IPR008042">
    <property type="entry name" value="Retrotrans_Pao"/>
</dbReference>
<dbReference type="Proteomes" id="UP000887116">
    <property type="component" value="Unassembled WGS sequence"/>
</dbReference>
<dbReference type="EMBL" id="BMAO01001912">
    <property type="protein sequence ID" value="GFQ76886.1"/>
    <property type="molecule type" value="Genomic_DNA"/>
</dbReference>
<sequence length="96" mass="10927">MMQGLCKEKIPWSCFKFHFGDVERVELLKSIDIHRYLKIQSISNSHTELHGFCDGLGKADAAVIYLLTLLSHDEISMSFSASKKEKSSKTPYFAQN</sequence>